<dbReference type="GO" id="GO:0006310">
    <property type="term" value="P:DNA recombination"/>
    <property type="evidence" value="ECO:0007669"/>
    <property type="project" value="UniProtKB-KW"/>
</dbReference>
<gene>
    <name evidence="2" type="ORF">DVS81_12170</name>
</gene>
<dbReference type="AlphaFoldDB" id="A0A369XJZ7"/>
<sequence length="89" mass="9906">AGFKPQKGSVGPRVHDLRHSFVANRMLAWYREGVNPQSRLPYLATYLGHKDINSTLVYLTITQELLQQAGNRFHTFAANALHDSTGAPS</sequence>
<dbReference type="SUPFAM" id="SSF56349">
    <property type="entry name" value="DNA breaking-rejoining enzymes"/>
    <property type="match status" value="1"/>
</dbReference>
<evidence type="ECO:0000256" key="1">
    <source>
        <dbReference type="ARBA" id="ARBA00023172"/>
    </source>
</evidence>
<keyword evidence="1" id="KW-0233">DNA recombination</keyword>
<accession>A0A369XJZ7</accession>
<name>A0A369XJZ7_9PROT</name>
<dbReference type="Gene3D" id="1.10.443.10">
    <property type="entry name" value="Intergrase catalytic core"/>
    <property type="match status" value="1"/>
</dbReference>
<comment type="caution">
    <text evidence="2">The sequence shown here is derived from an EMBL/GenBank/DDBJ whole genome shotgun (WGS) entry which is preliminary data.</text>
</comment>
<dbReference type="GO" id="GO:0015074">
    <property type="term" value="P:DNA integration"/>
    <property type="evidence" value="ECO:0007669"/>
    <property type="project" value="InterPro"/>
</dbReference>
<feature type="non-terminal residue" evidence="2">
    <location>
        <position position="1"/>
    </location>
</feature>
<dbReference type="InterPro" id="IPR013762">
    <property type="entry name" value="Integrase-like_cat_sf"/>
</dbReference>
<dbReference type="Proteomes" id="UP000253831">
    <property type="component" value="Unassembled WGS sequence"/>
</dbReference>
<reference evidence="2 3" key="1">
    <citation type="submission" date="2018-05" db="EMBL/GenBank/DDBJ databases">
        <title>Integrated omic analyses show evidence that a Ca. Accumulibacter phosphatis strain performs denitrification under micro-aerobic conditions.</title>
        <authorList>
            <person name="Camejo P.Y."/>
            <person name="Katherine M.D."/>
            <person name="Daniel N.R."/>
        </authorList>
    </citation>
    <scope>NUCLEOTIDE SEQUENCE [LARGE SCALE GENOMIC DNA]</scope>
    <source>
        <strain evidence="2">UW-LDO-IC</strain>
    </source>
</reference>
<evidence type="ECO:0000313" key="3">
    <source>
        <dbReference type="Proteomes" id="UP000253831"/>
    </source>
</evidence>
<organism evidence="2 3">
    <name type="scientific">Candidatus Accumulibacter meliphilus</name>
    <dbReference type="NCBI Taxonomy" id="2211374"/>
    <lineage>
        <taxon>Bacteria</taxon>
        <taxon>Pseudomonadati</taxon>
        <taxon>Pseudomonadota</taxon>
        <taxon>Betaproteobacteria</taxon>
        <taxon>Candidatus Accumulibacter</taxon>
    </lineage>
</organism>
<dbReference type="EMBL" id="QPGA01000023">
    <property type="protein sequence ID" value="RDE50224.1"/>
    <property type="molecule type" value="Genomic_DNA"/>
</dbReference>
<dbReference type="InterPro" id="IPR011010">
    <property type="entry name" value="DNA_brk_join_enz"/>
</dbReference>
<dbReference type="GO" id="GO:0003677">
    <property type="term" value="F:DNA binding"/>
    <property type="evidence" value="ECO:0007669"/>
    <property type="project" value="InterPro"/>
</dbReference>
<proteinExistence type="predicted"/>
<protein>
    <submittedName>
        <fullName evidence="2">Integrase</fullName>
    </submittedName>
</protein>
<evidence type="ECO:0000313" key="2">
    <source>
        <dbReference type="EMBL" id="RDE50224.1"/>
    </source>
</evidence>